<organism evidence="2 3">
    <name type="scientific">Streblomastix strix</name>
    <dbReference type="NCBI Taxonomy" id="222440"/>
    <lineage>
        <taxon>Eukaryota</taxon>
        <taxon>Metamonada</taxon>
        <taxon>Preaxostyla</taxon>
        <taxon>Oxymonadida</taxon>
        <taxon>Streblomastigidae</taxon>
        <taxon>Streblomastix</taxon>
    </lineage>
</organism>
<dbReference type="EMBL" id="SNRW01005323">
    <property type="protein sequence ID" value="KAA6385304.1"/>
    <property type="molecule type" value="Genomic_DNA"/>
</dbReference>
<comment type="caution">
    <text evidence="2">The sequence shown here is derived from an EMBL/GenBank/DDBJ whole genome shotgun (WGS) entry which is preliminary data.</text>
</comment>
<feature type="non-terminal residue" evidence="2">
    <location>
        <position position="291"/>
    </location>
</feature>
<dbReference type="Proteomes" id="UP000324800">
    <property type="component" value="Unassembled WGS sequence"/>
</dbReference>
<evidence type="ECO:0000313" key="2">
    <source>
        <dbReference type="EMBL" id="KAA6385304.1"/>
    </source>
</evidence>
<dbReference type="AlphaFoldDB" id="A0A5J4VRS5"/>
<feature type="region of interest" description="Disordered" evidence="1">
    <location>
        <begin position="104"/>
        <end position="155"/>
    </location>
</feature>
<dbReference type="Gene3D" id="2.60.120.920">
    <property type="match status" value="1"/>
</dbReference>
<reference evidence="2 3" key="1">
    <citation type="submission" date="2019-03" db="EMBL/GenBank/DDBJ databases">
        <title>Single cell metagenomics reveals metabolic interactions within the superorganism composed of flagellate Streblomastix strix and complex community of Bacteroidetes bacteria on its surface.</title>
        <authorList>
            <person name="Treitli S.C."/>
            <person name="Kolisko M."/>
            <person name="Husnik F."/>
            <person name="Keeling P."/>
            <person name="Hampl V."/>
        </authorList>
    </citation>
    <scope>NUCLEOTIDE SEQUENCE [LARGE SCALE GENOMIC DNA]</scope>
    <source>
        <strain evidence="2">ST1C</strain>
    </source>
</reference>
<proteinExistence type="predicted"/>
<protein>
    <recommendedName>
        <fullName evidence="4">SPRY domain-containing protein</fullName>
    </recommendedName>
</protein>
<gene>
    <name evidence="2" type="ORF">EZS28_019168</name>
</gene>
<name>A0A5J4VRS5_9EUKA</name>
<accession>A0A5J4VRS5</accession>
<dbReference type="InterPro" id="IPR043136">
    <property type="entry name" value="B30.2/SPRY_sf"/>
</dbReference>
<evidence type="ECO:0008006" key="4">
    <source>
        <dbReference type="Google" id="ProtNLM"/>
    </source>
</evidence>
<feature type="compositionally biased region" description="Low complexity" evidence="1">
    <location>
        <begin position="134"/>
        <end position="155"/>
    </location>
</feature>
<feature type="compositionally biased region" description="Low complexity" evidence="1">
    <location>
        <begin position="115"/>
        <end position="126"/>
    </location>
</feature>
<sequence>MSQKPATFQLNPKEVFEALGMSINDVSEDKQDLIATFLAQSAHSIKNALINQERGSNIETQLVDQFSLTSDQASKMSAPLHQILQDEGKENILIESNISKEKKNKKKKVSKIESGESSSESNSSTIKEQKSESDSSSDSSSDSDSDQKSSSYSDSDDYISIAEKLVPKAGRIPKSQGKFIQIPFNLTGATGVTQVGNVVTISTSTQNSIFLNKIFNSGVWRIYFQIISGDISYSAIGVAESSFSDYSSYIGFSRQGMHLTSSGSICWNNSSVSGIKSYQVNDIIGFEIDMK</sequence>
<evidence type="ECO:0000256" key="1">
    <source>
        <dbReference type="SAM" id="MobiDB-lite"/>
    </source>
</evidence>
<evidence type="ECO:0000313" key="3">
    <source>
        <dbReference type="Proteomes" id="UP000324800"/>
    </source>
</evidence>